<dbReference type="InterPro" id="IPR013196">
    <property type="entry name" value="HTH_11"/>
</dbReference>
<dbReference type="PANTHER" id="PTHR34580:SF9">
    <property type="entry name" value="SLL5097 PROTEIN"/>
    <property type="match status" value="1"/>
</dbReference>
<evidence type="ECO:0000259" key="2">
    <source>
        <dbReference type="Pfam" id="PF13280"/>
    </source>
</evidence>
<protein>
    <submittedName>
        <fullName evidence="3">Putative DeoR family transcriptional regulator</fullName>
    </submittedName>
</protein>
<dbReference type="RefSeq" id="WP_047914843.1">
    <property type="nucleotide sequence ID" value="NZ_LN774769.1"/>
</dbReference>
<dbReference type="PROSITE" id="PS52050">
    <property type="entry name" value="WYL"/>
    <property type="match status" value="1"/>
</dbReference>
<dbReference type="PANTHER" id="PTHR34580">
    <property type="match status" value="1"/>
</dbReference>
<dbReference type="KEGG" id="lpk:LACPI_0383"/>
<dbReference type="HOGENOM" id="CLU_041141_5_2_9"/>
<sequence length="314" mass="36246">MKKSERLNQELFFLSNKTHFNLSDLMKQFCISKSTALRDIVDLENLGVPIYSTNGKFGGYALLQKPILPNVYFNQKEIMAIFFSLQLIKTLVSSPFGNSYQQINHKLISLFSENQQTDILASLDCVQYNGIVQLDFVDNLDLIFEYILNNQAISFTYNRKISEVRYIQPIRLVIRGGHWYTIGLDLDKETMRTFRCDYMVAILPCDQKQANRSRQDILDQLSRQEQQYRQMDFKVSIKASGRVFYKANAYPNIMIKEEEGSTYLVGKINPQEIQFLANYLLGYGNDVLAINPPQVLAVYKGLVEEMVSNIKKMG</sequence>
<feature type="domain" description="WYL" evidence="2">
    <location>
        <begin position="139"/>
        <end position="200"/>
    </location>
</feature>
<dbReference type="SUPFAM" id="SSF46785">
    <property type="entry name" value="Winged helix' DNA-binding domain"/>
    <property type="match status" value="1"/>
</dbReference>
<dbReference type="Pfam" id="PF13280">
    <property type="entry name" value="WYL"/>
    <property type="match status" value="1"/>
</dbReference>
<feature type="domain" description="Helix-turn-helix type 11" evidence="1">
    <location>
        <begin position="6"/>
        <end position="60"/>
    </location>
</feature>
<proteinExistence type="predicted"/>
<dbReference type="Gene3D" id="1.10.10.10">
    <property type="entry name" value="Winged helix-like DNA-binding domain superfamily/Winged helix DNA-binding domain"/>
    <property type="match status" value="1"/>
</dbReference>
<accession>A0A0D6DUX8</accession>
<organism evidence="3 4">
    <name type="scientific">Pseudolactococcus piscium MKFS47</name>
    <dbReference type="NCBI Taxonomy" id="297352"/>
    <lineage>
        <taxon>Bacteria</taxon>
        <taxon>Bacillati</taxon>
        <taxon>Bacillota</taxon>
        <taxon>Bacilli</taxon>
        <taxon>Lactobacillales</taxon>
        <taxon>Streptococcaceae</taxon>
        <taxon>Pseudolactococcus</taxon>
    </lineage>
</organism>
<dbReference type="InterPro" id="IPR051534">
    <property type="entry name" value="CBASS_pafABC_assoc_protein"/>
</dbReference>
<dbReference type="InterPro" id="IPR036388">
    <property type="entry name" value="WH-like_DNA-bd_sf"/>
</dbReference>
<dbReference type="Proteomes" id="UP000033166">
    <property type="component" value="Chromosome I"/>
</dbReference>
<dbReference type="AlphaFoldDB" id="A0A0D6DUX8"/>
<name>A0A0D6DUX8_9LACT</name>
<gene>
    <name evidence="3" type="ORF">LACPI_0383</name>
</gene>
<evidence type="ECO:0000313" key="4">
    <source>
        <dbReference type="Proteomes" id="UP000033166"/>
    </source>
</evidence>
<dbReference type="InterPro" id="IPR036390">
    <property type="entry name" value="WH_DNA-bd_sf"/>
</dbReference>
<dbReference type="EMBL" id="LN774769">
    <property type="protein sequence ID" value="CEN27583.1"/>
    <property type="molecule type" value="Genomic_DNA"/>
</dbReference>
<reference evidence="4" key="1">
    <citation type="submission" date="2015-01" db="EMBL/GenBank/DDBJ databases">
        <authorList>
            <person name="Andreevskaya M."/>
        </authorList>
    </citation>
    <scope>NUCLEOTIDE SEQUENCE [LARGE SCALE GENOMIC DNA]</scope>
    <source>
        <strain evidence="4">MKFS47</strain>
    </source>
</reference>
<evidence type="ECO:0000313" key="3">
    <source>
        <dbReference type="EMBL" id="CEN27583.1"/>
    </source>
</evidence>
<dbReference type="InterPro" id="IPR026881">
    <property type="entry name" value="WYL_dom"/>
</dbReference>
<evidence type="ECO:0000259" key="1">
    <source>
        <dbReference type="Pfam" id="PF08279"/>
    </source>
</evidence>
<dbReference type="Pfam" id="PF08279">
    <property type="entry name" value="HTH_11"/>
    <property type="match status" value="1"/>
</dbReference>